<feature type="domain" description="Uracil-DNA glycosylase-like" evidence="10">
    <location>
        <begin position="153"/>
        <end position="320"/>
    </location>
</feature>
<keyword evidence="6 7" id="KW-0539">Nucleus</keyword>
<dbReference type="InterPro" id="IPR036895">
    <property type="entry name" value="Uracil-DNA_glycosylase-like_sf"/>
</dbReference>
<gene>
    <name evidence="7" type="primary">UNG1</name>
    <name evidence="11" type="ORF">BDQ12DRAFT_679210</name>
</gene>
<keyword evidence="5 7" id="KW-0234">DNA repair</keyword>
<dbReference type="Proteomes" id="UP000308652">
    <property type="component" value="Unassembled WGS sequence"/>
</dbReference>
<evidence type="ECO:0000256" key="1">
    <source>
        <dbReference type="ARBA" id="ARBA00008184"/>
    </source>
</evidence>
<evidence type="ECO:0000256" key="9">
    <source>
        <dbReference type="RuleBase" id="RU003780"/>
    </source>
</evidence>
<dbReference type="FunFam" id="3.40.470.10:FF:000007">
    <property type="entry name" value="Uracil-DNA glycosylase"/>
    <property type="match status" value="1"/>
</dbReference>
<evidence type="ECO:0000256" key="2">
    <source>
        <dbReference type="ARBA" id="ARBA00022763"/>
    </source>
</evidence>
<name>A0A5C3M7A9_9AGAR</name>
<dbReference type="OrthoDB" id="10031947at2759"/>
<dbReference type="SMART" id="SM00987">
    <property type="entry name" value="UreE_C"/>
    <property type="match status" value="1"/>
</dbReference>
<dbReference type="CDD" id="cd10027">
    <property type="entry name" value="UDG-F1-like"/>
    <property type="match status" value="1"/>
</dbReference>
<dbReference type="EMBL" id="ML213595">
    <property type="protein sequence ID" value="TFK41289.1"/>
    <property type="molecule type" value="Genomic_DNA"/>
</dbReference>
<evidence type="ECO:0000256" key="8">
    <source>
        <dbReference type="PROSITE-ProRule" id="PRU10072"/>
    </source>
</evidence>
<dbReference type="SMART" id="SM00986">
    <property type="entry name" value="UDG"/>
    <property type="match status" value="1"/>
</dbReference>
<keyword evidence="3 7" id="KW-0378">Hydrolase</keyword>
<keyword evidence="2 7" id="KW-0227">DNA damage</keyword>
<keyword evidence="12" id="KW-1185">Reference proteome</keyword>
<accession>A0A5C3M7A9</accession>
<sequence length="339" mass="37385">MPKDITKSENEMHIISTAKSSRMHMGAQRSIVQTTTSRLNTTKPTRQSKLTFATAGGISSSSESASTAKLDATQEAISTSQSQLTTGLKSQEKSEIKTAFDLLEQTTMESSWHAALEPEFEKPYFHKLKEFLVSEHSNHTIYPEIPNIYSWSRLTPLHKVKVVIIGQDPYHNVGQAHGLSFSVLPPTKPPGSLKNIYKQLAADFPGFVKPTSGDLSPTAKQGVLWLNTSLTVRAHKAASHANKGWETFTAQALRAVLRQENHEHAGVVFMAWGLPAQKTCAKIGIDETKHLLLKSAHPSPLSAHRGFIGNGHFKAANKWLFEKYGKDAEIDWTVLSGKH</sequence>
<comment type="subcellular location">
    <subcellularLocation>
        <location evidence="7">Mitochondrion</location>
    </subcellularLocation>
    <subcellularLocation>
        <location evidence="7">Nucleus</location>
    </subcellularLocation>
</comment>
<dbReference type="STRING" id="68775.A0A5C3M7A9"/>
<dbReference type="GO" id="GO:0005634">
    <property type="term" value="C:nucleus"/>
    <property type="evidence" value="ECO:0007669"/>
    <property type="project" value="UniProtKB-SubCell"/>
</dbReference>
<dbReference type="GO" id="GO:0005739">
    <property type="term" value="C:mitochondrion"/>
    <property type="evidence" value="ECO:0007669"/>
    <property type="project" value="UniProtKB-SubCell"/>
</dbReference>
<dbReference type="NCBIfam" id="NF003592">
    <property type="entry name" value="PRK05254.1-5"/>
    <property type="match status" value="1"/>
</dbReference>
<keyword evidence="4 7" id="KW-0496">Mitochondrion</keyword>
<dbReference type="NCBIfam" id="NF003589">
    <property type="entry name" value="PRK05254.1-2"/>
    <property type="match status" value="1"/>
</dbReference>
<evidence type="ECO:0000313" key="11">
    <source>
        <dbReference type="EMBL" id="TFK41289.1"/>
    </source>
</evidence>
<dbReference type="PANTHER" id="PTHR11264">
    <property type="entry name" value="URACIL-DNA GLYCOSYLASE"/>
    <property type="match status" value="1"/>
</dbReference>
<dbReference type="NCBIfam" id="TIGR00628">
    <property type="entry name" value="ung"/>
    <property type="match status" value="1"/>
</dbReference>
<evidence type="ECO:0000256" key="7">
    <source>
        <dbReference type="HAMAP-Rule" id="MF_03166"/>
    </source>
</evidence>
<dbReference type="InterPro" id="IPR018085">
    <property type="entry name" value="Ura-DNA_Glyclase_AS"/>
</dbReference>
<dbReference type="Gene3D" id="3.40.470.10">
    <property type="entry name" value="Uracil-DNA glycosylase-like domain"/>
    <property type="match status" value="1"/>
</dbReference>
<feature type="active site" description="Proton acceptor" evidence="7 8">
    <location>
        <position position="168"/>
    </location>
</feature>
<evidence type="ECO:0000256" key="5">
    <source>
        <dbReference type="ARBA" id="ARBA00023204"/>
    </source>
</evidence>
<dbReference type="AlphaFoldDB" id="A0A5C3M7A9"/>
<dbReference type="PROSITE" id="PS00130">
    <property type="entry name" value="U_DNA_GLYCOSYLASE"/>
    <property type="match status" value="1"/>
</dbReference>
<dbReference type="EC" id="3.2.2.27" evidence="7 9"/>
<evidence type="ECO:0000259" key="10">
    <source>
        <dbReference type="SMART" id="SM00986"/>
    </source>
</evidence>
<proteinExistence type="inferred from homology"/>
<dbReference type="InterPro" id="IPR002043">
    <property type="entry name" value="UDG_fam1"/>
</dbReference>
<evidence type="ECO:0000313" key="12">
    <source>
        <dbReference type="Proteomes" id="UP000308652"/>
    </source>
</evidence>
<comment type="similarity">
    <text evidence="1 7 9">Belongs to the uracil-DNA glycosylase (UDG) superfamily. UNG family.</text>
</comment>
<dbReference type="HAMAP" id="MF_00148">
    <property type="entry name" value="UDG"/>
    <property type="match status" value="1"/>
</dbReference>
<evidence type="ECO:0000256" key="6">
    <source>
        <dbReference type="ARBA" id="ARBA00023242"/>
    </source>
</evidence>
<dbReference type="GO" id="GO:0097510">
    <property type="term" value="P:base-excision repair, AP site formation via deaminated base removal"/>
    <property type="evidence" value="ECO:0007669"/>
    <property type="project" value="TreeGrafter"/>
</dbReference>
<protein>
    <recommendedName>
        <fullName evidence="7 9">Uracil-DNA glycosylase</fullName>
        <shortName evidence="7">UDG</shortName>
        <ecNumber evidence="7 9">3.2.2.27</ecNumber>
    </recommendedName>
</protein>
<dbReference type="Pfam" id="PF03167">
    <property type="entry name" value="UDG"/>
    <property type="match status" value="1"/>
</dbReference>
<comment type="function">
    <text evidence="7 9">Excises uracil residues from the DNA which can arise as a result of misincorporation of dUMP residues by DNA polymerase or due to deamination of cytosine.</text>
</comment>
<evidence type="ECO:0000256" key="4">
    <source>
        <dbReference type="ARBA" id="ARBA00023128"/>
    </source>
</evidence>
<dbReference type="PANTHER" id="PTHR11264:SF0">
    <property type="entry name" value="URACIL-DNA GLYCOSYLASE"/>
    <property type="match status" value="1"/>
</dbReference>
<evidence type="ECO:0000256" key="3">
    <source>
        <dbReference type="ARBA" id="ARBA00022801"/>
    </source>
</evidence>
<comment type="catalytic activity">
    <reaction evidence="7 9">
        <text>Hydrolyzes single-stranded DNA or mismatched double-stranded DNA and polynucleotides, releasing free uracil.</text>
        <dbReference type="EC" id="3.2.2.27"/>
    </reaction>
</comment>
<reference evidence="11 12" key="1">
    <citation type="journal article" date="2019" name="Nat. Ecol. Evol.">
        <title>Megaphylogeny resolves global patterns of mushroom evolution.</title>
        <authorList>
            <person name="Varga T."/>
            <person name="Krizsan K."/>
            <person name="Foldi C."/>
            <person name="Dima B."/>
            <person name="Sanchez-Garcia M."/>
            <person name="Sanchez-Ramirez S."/>
            <person name="Szollosi G.J."/>
            <person name="Szarkandi J.G."/>
            <person name="Papp V."/>
            <person name="Albert L."/>
            <person name="Andreopoulos W."/>
            <person name="Angelini C."/>
            <person name="Antonin V."/>
            <person name="Barry K.W."/>
            <person name="Bougher N.L."/>
            <person name="Buchanan P."/>
            <person name="Buyck B."/>
            <person name="Bense V."/>
            <person name="Catcheside P."/>
            <person name="Chovatia M."/>
            <person name="Cooper J."/>
            <person name="Damon W."/>
            <person name="Desjardin D."/>
            <person name="Finy P."/>
            <person name="Geml J."/>
            <person name="Haridas S."/>
            <person name="Hughes K."/>
            <person name="Justo A."/>
            <person name="Karasinski D."/>
            <person name="Kautmanova I."/>
            <person name="Kiss B."/>
            <person name="Kocsube S."/>
            <person name="Kotiranta H."/>
            <person name="LaButti K.M."/>
            <person name="Lechner B.E."/>
            <person name="Liimatainen K."/>
            <person name="Lipzen A."/>
            <person name="Lukacs Z."/>
            <person name="Mihaltcheva S."/>
            <person name="Morgado L.N."/>
            <person name="Niskanen T."/>
            <person name="Noordeloos M.E."/>
            <person name="Ohm R.A."/>
            <person name="Ortiz-Santana B."/>
            <person name="Ovrebo C."/>
            <person name="Racz N."/>
            <person name="Riley R."/>
            <person name="Savchenko A."/>
            <person name="Shiryaev A."/>
            <person name="Soop K."/>
            <person name="Spirin V."/>
            <person name="Szebenyi C."/>
            <person name="Tomsovsky M."/>
            <person name="Tulloss R.E."/>
            <person name="Uehling J."/>
            <person name="Grigoriev I.V."/>
            <person name="Vagvolgyi C."/>
            <person name="Papp T."/>
            <person name="Martin F.M."/>
            <person name="Miettinen O."/>
            <person name="Hibbett D.S."/>
            <person name="Nagy L.G."/>
        </authorList>
    </citation>
    <scope>NUCLEOTIDE SEQUENCE [LARGE SCALE GENOMIC DNA]</scope>
    <source>
        <strain evidence="11 12">CBS 166.37</strain>
    </source>
</reference>
<dbReference type="SUPFAM" id="SSF52141">
    <property type="entry name" value="Uracil-DNA glycosylase-like"/>
    <property type="match status" value="1"/>
</dbReference>
<dbReference type="GO" id="GO:0004844">
    <property type="term" value="F:uracil DNA N-glycosylase activity"/>
    <property type="evidence" value="ECO:0007669"/>
    <property type="project" value="UniProtKB-UniRule"/>
</dbReference>
<dbReference type="NCBIfam" id="NF003588">
    <property type="entry name" value="PRK05254.1-1"/>
    <property type="match status" value="1"/>
</dbReference>
<organism evidence="11 12">
    <name type="scientific">Crucibulum laeve</name>
    <dbReference type="NCBI Taxonomy" id="68775"/>
    <lineage>
        <taxon>Eukaryota</taxon>
        <taxon>Fungi</taxon>
        <taxon>Dikarya</taxon>
        <taxon>Basidiomycota</taxon>
        <taxon>Agaricomycotina</taxon>
        <taxon>Agaricomycetes</taxon>
        <taxon>Agaricomycetidae</taxon>
        <taxon>Agaricales</taxon>
        <taxon>Agaricineae</taxon>
        <taxon>Nidulariaceae</taxon>
        <taxon>Crucibulum</taxon>
    </lineage>
</organism>
<dbReference type="InterPro" id="IPR005122">
    <property type="entry name" value="Uracil-DNA_glycosylase-like"/>
</dbReference>